<dbReference type="Proteomes" id="UP000824504">
    <property type="component" value="Chromosome"/>
</dbReference>
<organism evidence="2 3">
    <name type="scientific">Tessaracoccus palaemonis</name>
    <dbReference type="NCBI Taxonomy" id="2829499"/>
    <lineage>
        <taxon>Bacteria</taxon>
        <taxon>Bacillati</taxon>
        <taxon>Actinomycetota</taxon>
        <taxon>Actinomycetes</taxon>
        <taxon>Propionibacteriales</taxon>
        <taxon>Propionibacteriaceae</taxon>
        <taxon>Tessaracoccus</taxon>
    </lineage>
</organism>
<dbReference type="PROSITE" id="PS50893">
    <property type="entry name" value="ABC_TRANSPORTER_2"/>
    <property type="match status" value="1"/>
</dbReference>
<dbReference type="InterPro" id="IPR017871">
    <property type="entry name" value="ABC_transporter-like_CS"/>
</dbReference>
<accession>A0ABX8SH13</accession>
<evidence type="ECO:0000259" key="1">
    <source>
        <dbReference type="PROSITE" id="PS50893"/>
    </source>
</evidence>
<dbReference type="InterPro" id="IPR003439">
    <property type="entry name" value="ABC_transporter-like_ATP-bd"/>
</dbReference>
<dbReference type="RefSeq" id="WP_219080429.1">
    <property type="nucleotide sequence ID" value="NZ_CP079216.1"/>
</dbReference>
<gene>
    <name evidence="2" type="ORF">KDB89_09275</name>
</gene>
<name>A0ABX8SH13_9ACTN</name>
<proteinExistence type="predicted"/>
<dbReference type="Pfam" id="PF00005">
    <property type="entry name" value="ABC_tran"/>
    <property type="match status" value="1"/>
</dbReference>
<dbReference type="SMART" id="SM00382">
    <property type="entry name" value="AAA"/>
    <property type="match status" value="1"/>
</dbReference>
<feature type="domain" description="ABC transporter" evidence="1">
    <location>
        <begin position="4"/>
        <end position="222"/>
    </location>
</feature>
<evidence type="ECO:0000313" key="3">
    <source>
        <dbReference type="Proteomes" id="UP000824504"/>
    </source>
</evidence>
<keyword evidence="2" id="KW-0547">Nucleotide-binding</keyword>
<keyword evidence="3" id="KW-1185">Reference proteome</keyword>
<dbReference type="InterPro" id="IPR015854">
    <property type="entry name" value="ABC_transpr_LolD-like"/>
</dbReference>
<keyword evidence="2" id="KW-0067">ATP-binding</keyword>
<dbReference type="PROSITE" id="PS00211">
    <property type="entry name" value="ABC_TRANSPORTER_1"/>
    <property type="match status" value="1"/>
</dbReference>
<reference evidence="2 3" key="1">
    <citation type="submission" date="2021-07" db="EMBL/GenBank/DDBJ databases">
        <title>complete genome sequencing of Tessaracoccus sp.J1M15.</title>
        <authorList>
            <person name="Bae J.-W."/>
            <person name="Kim D.-y."/>
        </authorList>
    </citation>
    <scope>NUCLEOTIDE SEQUENCE [LARGE SCALE GENOMIC DNA]</scope>
    <source>
        <strain evidence="2 3">J1M15</strain>
    </source>
</reference>
<dbReference type="PANTHER" id="PTHR24220">
    <property type="entry name" value="IMPORT ATP-BINDING PROTEIN"/>
    <property type="match status" value="1"/>
</dbReference>
<dbReference type="GO" id="GO:0005524">
    <property type="term" value="F:ATP binding"/>
    <property type="evidence" value="ECO:0007669"/>
    <property type="project" value="UniProtKB-KW"/>
</dbReference>
<dbReference type="EMBL" id="CP079216">
    <property type="protein sequence ID" value="QXT61975.1"/>
    <property type="molecule type" value="Genomic_DNA"/>
</dbReference>
<sequence>MTALELRGVTAAYGRGARARHVLDRVDLGVEPGESVAVVGRSGSGKSTLADVVLGLRRPTGGIVHVDGRPWISASAAARRADRHLVQGIPQDPAAAFVPGWTLRRSIGLAAARLLGDHDATERIERAARLARLDAALLDRTPREVSGGQAQRAAIARAVAMGPAVLVADEPTSALDGPTAAAVADALFQVAEVTGTALLLVTHDPALAARCAHTVTITAPEGRR</sequence>
<dbReference type="PANTHER" id="PTHR24220:SF685">
    <property type="entry name" value="ABC TRANSPORTER RELATED"/>
    <property type="match status" value="1"/>
</dbReference>
<evidence type="ECO:0000313" key="2">
    <source>
        <dbReference type="EMBL" id="QXT61975.1"/>
    </source>
</evidence>
<protein>
    <submittedName>
        <fullName evidence="2">ATP-binding cassette domain-containing protein</fullName>
    </submittedName>
</protein>
<dbReference type="InterPro" id="IPR003593">
    <property type="entry name" value="AAA+_ATPase"/>
</dbReference>